<gene>
    <name evidence="2" type="ORF">HH308_25395</name>
</gene>
<dbReference type="AlphaFoldDB" id="A0A848L0S1"/>
<keyword evidence="1" id="KW-0472">Membrane</keyword>
<keyword evidence="1" id="KW-1133">Transmembrane helix</keyword>
<feature type="transmembrane region" description="Helical" evidence="1">
    <location>
        <begin position="50"/>
        <end position="69"/>
    </location>
</feature>
<sequence length="189" mass="20561">MSFTSSHDAAPSQPFPVLANPASVVHIAHTDINGMARDAARLYARTPRRARLPVLTFALVAVMAIAITGVQNVDWVLLVLILVAAIPTVIAANWIQTRTLVPQFVALLTGDRSMHTYVYAASVQSDSMDVVLHDSVYERLHFSSISRVDQSASIIVVRSLGGAIRLIPRALVPDEWFDALRSAGVRVHT</sequence>
<dbReference type="Proteomes" id="UP000550729">
    <property type="component" value="Unassembled WGS sequence"/>
</dbReference>
<feature type="transmembrane region" description="Helical" evidence="1">
    <location>
        <begin position="75"/>
        <end position="95"/>
    </location>
</feature>
<dbReference type="RefSeq" id="WP_170197061.1">
    <property type="nucleotide sequence ID" value="NZ_JABBNB010000037.1"/>
</dbReference>
<name>A0A848L0S1_9ACTN</name>
<accession>A0A848L0S1</accession>
<protein>
    <recommendedName>
        <fullName evidence="4">YcxB-like protein</fullName>
    </recommendedName>
</protein>
<proteinExistence type="predicted"/>
<evidence type="ECO:0000256" key="1">
    <source>
        <dbReference type="SAM" id="Phobius"/>
    </source>
</evidence>
<reference evidence="2 3" key="1">
    <citation type="submission" date="2020-04" db="EMBL/GenBank/DDBJ databases">
        <title>Gordonia sp. nov. TBRC 11910.</title>
        <authorList>
            <person name="Suriyachadkun C."/>
        </authorList>
    </citation>
    <scope>NUCLEOTIDE SEQUENCE [LARGE SCALE GENOMIC DNA]</scope>
    <source>
        <strain evidence="2 3">TBRC 11910</strain>
    </source>
</reference>
<evidence type="ECO:0000313" key="3">
    <source>
        <dbReference type="Proteomes" id="UP000550729"/>
    </source>
</evidence>
<dbReference type="EMBL" id="JABBNB010000037">
    <property type="protein sequence ID" value="NMO04560.1"/>
    <property type="molecule type" value="Genomic_DNA"/>
</dbReference>
<organism evidence="2 3">
    <name type="scientific">Gordonia asplenii</name>
    <dbReference type="NCBI Taxonomy" id="2725283"/>
    <lineage>
        <taxon>Bacteria</taxon>
        <taxon>Bacillati</taxon>
        <taxon>Actinomycetota</taxon>
        <taxon>Actinomycetes</taxon>
        <taxon>Mycobacteriales</taxon>
        <taxon>Gordoniaceae</taxon>
        <taxon>Gordonia</taxon>
    </lineage>
</organism>
<keyword evidence="3" id="KW-1185">Reference proteome</keyword>
<keyword evidence="1" id="KW-0812">Transmembrane</keyword>
<evidence type="ECO:0008006" key="4">
    <source>
        <dbReference type="Google" id="ProtNLM"/>
    </source>
</evidence>
<comment type="caution">
    <text evidence="2">The sequence shown here is derived from an EMBL/GenBank/DDBJ whole genome shotgun (WGS) entry which is preliminary data.</text>
</comment>
<evidence type="ECO:0000313" key="2">
    <source>
        <dbReference type="EMBL" id="NMO04560.1"/>
    </source>
</evidence>